<keyword evidence="3" id="KW-1185">Reference proteome</keyword>
<feature type="signal peptide" evidence="1">
    <location>
        <begin position="1"/>
        <end position="25"/>
    </location>
</feature>
<evidence type="ECO:0000256" key="1">
    <source>
        <dbReference type="SAM" id="SignalP"/>
    </source>
</evidence>
<dbReference type="PROSITE" id="PS51257">
    <property type="entry name" value="PROKAR_LIPOPROTEIN"/>
    <property type="match status" value="1"/>
</dbReference>
<sequence>MRRRGLGVWGTALGLVVLLSACASAEQGTAVAVGPTVGSSLPGSADPSVGGSPGEQPGVDVAAELSEMLPCEILSDEKITALGFDPESASFDDVGLSYACSYRWPSGGLTLMAIDLNWKRSVDQLDLTNYTSEETSVGSLRALRIVDKPESEHCQMSLALSSQAHVTISVHYAGTAEQACDLAEQVAAAVEPELPRSSG</sequence>
<dbReference type="Proteomes" id="UP000791080">
    <property type="component" value="Unassembled WGS sequence"/>
</dbReference>
<evidence type="ECO:0008006" key="4">
    <source>
        <dbReference type="Google" id="ProtNLM"/>
    </source>
</evidence>
<dbReference type="RefSeq" id="WP_308208855.1">
    <property type="nucleotide sequence ID" value="NZ_AUBJ02000001.1"/>
</dbReference>
<dbReference type="Pfam" id="PF12079">
    <property type="entry name" value="DUF3558"/>
    <property type="match status" value="1"/>
</dbReference>
<feature type="chain" id="PRO_5045838811" description="DUF3558 family protein" evidence="1">
    <location>
        <begin position="26"/>
        <end position="199"/>
    </location>
</feature>
<comment type="caution">
    <text evidence="2">The sequence shown here is derived from an EMBL/GenBank/DDBJ whole genome shotgun (WGS) entry which is preliminary data.</text>
</comment>
<accession>A0ABT1JJX3</accession>
<keyword evidence="1" id="KW-0732">Signal</keyword>
<reference evidence="2 3" key="2">
    <citation type="submission" date="2022-06" db="EMBL/GenBank/DDBJ databases">
        <title>Genomic Encyclopedia of Type Strains, Phase I: the one thousand microbial genomes (KMG-I) project.</title>
        <authorList>
            <person name="Kyrpides N."/>
        </authorList>
    </citation>
    <scope>NUCLEOTIDE SEQUENCE [LARGE SCALE GENOMIC DNA]</scope>
    <source>
        <strain evidence="2 3">DSM 43889</strain>
    </source>
</reference>
<evidence type="ECO:0000313" key="3">
    <source>
        <dbReference type="Proteomes" id="UP000791080"/>
    </source>
</evidence>
<organism evidence="2 3">
    <name type="scientific">Actinoalloteichus caeruleus DSM 43889</name>
    <dbReference type="NCBI Taxonomy" id="1120930"/>
    <lineage>
        <taxon>Bacteria</taxon>
        <taxon>Bacillati</taxon>
        <taxon>Actinomycetota</taxon>
        <taxon>Actinomycetes</taxon>
        <taxon>Pseudonocardiales</taxon>
        <taxon>Pseudonocardiaceae</taxon>
        <taxon>Actinoalloteichus</taxon>
        <taxon>Actinoalloteichus cyanogriseus</taxon>
    </lineage>
</organism>
<protein>
    <recommendedName>
        <fullName evidence="4">DUF3558 family protein</fullName>
    </recommendedName>
</protein>
<gene>
    <name evidence="2" type="ORF">G443_002912</name>
</gene>
<reference evidence="2 3" key="1">
    <citation type="submission" date="2013-07" db="EMBL/GenBank/DDBJ databases">
        <authorList>
            <consortium name="DOE Joint Genome Institute"/>
            <person name="Reeve W."/>
            <person name="Huntemann M."/>
            <person name="Han J."/>
            <person name="Chen A."/>
            <person name="Kyrpides N."/>
            <person name="Mavromatis K."/>
            <person name="Markowitz V."/>
            <person name="Palaniappan K."/>
            <person name="Ivanova N."/>
            <person name="Schaumberg A."/>
            <person name="Pati A."/>
            <person name="Liolios K."/>
            <person name="Nordberg H.P."/>
            <person name="Cantor M.N."/>
            <person name="Hua S.X."/>
            <person name="Woyke T."/>
        </authorList>
    </citation>
    <scope>NUCLEOTIDE SEQUENCE [LARGE SCALE GENOMIC DNA]</scope>
    <source>
        <strain evidence="2 3">DSM 43889</strain>
    </source>
</reference>
<dbReference type="InterPro" id="IPR024520">
    <property type="entry name" value="DUF3558"/>
</dbReference>
<dbReference type="EMBL" id="AUBJ02000001">
    <property type="protein sequence ID" value="MCP2332642.1"/>
    <property type="molecule type" value="Genomic_DNA"/>
</dbReference>
<proteinExistence type="predicted"/>
<evidence type="ECO:0000313" key="2">
    <source>
        <dbReference type="EMBL" id="MCP2332642.1"/>
    </source>
</evidence>
<name>A0ABT1JJX3_ACTCY</name>